<name>A0A833S6F8_PHYIN</name>
<proteinExistence type="predicted"/>
<dbReference type="EMBL" id="JAACNO010000560">
    <property type="protein sequence ID" value="KAF4146763.1"/>
    <property type="molecule type" value="Genomic_DNA"/>
</dbReference>
<dbReference type="Proteomes" id="UP000602510">
    <property type="component" value="Unassembled WGS sequence"/>
</dbReference>
<gene>
    <name evidence="1" type="ORF">GN244_ATG06135</name>
    <name evidence="2" type="ORF">GN958_ATG04017</name>
</gene>
<accession>A0A833S6F8</accession>
<evidence type="ECO:0000313" key="1">
    <source>
        <dbReference type="EMBL" id="KAF4041622.1"/>
    </source>
</evidence>
<dbReference type="AlphaFoldDB" id="A0A833S6F8"/>
<evidence type="ECO:0000313" key="3">
    <source>
        <dbReference type="Proteomes" id="UP000602510"/>
    </source>
</evidence>
<comment type="caution">
    <text evidence="1">The sequence shown here is derived from an EMBL/GenBank/DDBJ whole genome shotgun (WGS) entry which is preliminary data.</text>
</comment>
<dbReference type="Proteomes" id="UP000704712">
    <property type="component" value="Unassembled WGS sequence"/>
</dbReference>
<protein>
    <submittedName>
        <fullName evidence="1">Uncharacterized protein</fullName>
    </submittedName>
</protein>
<sequence length="86" mass="8817">MGRVAVVRGAVLDYNGIYVDDAVGRRSVTEVVISAAIVPSTAAADRGERAAEATGEVVVAGDTDGDAHTVAWSVLASLRTYRNGAV</sequence>
<keyword evidence="3" id="KW-1185">Reference proteome</keyword>
<evidence type="ECO:0000313" key="2">
    <source>
        <dbReference type="EMBL" id="KAF4146763.1"/>
    </source>
</evidence>
<dbReference type="EMBL" id="WSZM01000117">
    <property type="protein sequence ID" value="KAF4041622.1"/>
    <property type="molecule type" value="Genomic_DNA"/>
</dbReference>
<organism evidence="1 3">
    <name type="scientific">Phytophthora infestans</name>
    <name type="common">Potato late blight agent</name>
    <name type="synonym">Botrytis infestans</name>
    <dbReference type="NCBI Taxonomy" id="4787"/>
    <lineage>
        <taxon>Eukaryota</taxon>
        <taxon>Sar</taxon>
        <taxon>Stramenopiles</taxon>
        <taxon>Oomycota</taxon>
        <taxon>Peronosporomycetes</taxon>
        <taxon>Peronosporales</taxon>
        <taxon>Peronosporaceae</taxon>
        <taxon>Phytophthora</taxon>
    </lineage>
</organism>
<reference evidence="1" key="1">
    <citation type="submission" date="2020-04" db="EMBL/GenBank/DDBJ databases">
        <title>Hybrid Assembly of Korean Phytophthora infestans isolates.</title>
        <authorList>
            <person name="Prokchorchik M."/>
            <person name="Lee Y."/>
            <person name="Seo J."/>
            <person name="Cho J.-H."/>
            <person name="Park Y.-E."/>
            <person name="Jang D.-C."/>
            <person name="Im J.-S."/>
            <person name="Choi J.-G."/>
            <person name="Park H.-J."/>
            <person name="Lee G.-B."/>
            <person name="Lee Y.-G."/>
            <person name="Hong S.-Y."/>
            <person name="Cho K."/>
            <person name="Sohn K.H."/>
        </authorList>
    </citation>
    <scope>NUCLEOTIDE SEQUENCE</scope>
    <source>
        <strain evidence="1">KR_1_A1</strain>
        <strain evidence="2">KR_2_A2</strain>
    </source>
</reference>